<name>A0A422MRQ3_9TRYP</name>
<dbReference type="Proteomes" id="UP000284403">
    <property type="component" value="Unassembled WGS sequence"/>
</dbReference>
<reference evidence="2 3" key="1">
    <citation type="journal article" date="2018" name="BMC Genomics">
        <title>Genomic comparison of Trypanosoma conorhini and Trypanosoma rangeli to Trypanosoma cruzi strains of high and low virulence.</title>
        <authorList>
            <person name="Bradwell K.R."/>
            <person name="Koparde V.N."/>
            <person name="Matveyev A.V."/>
            <person name="Serrano M.G."/>
            <person name="Alves J.M."/>
            <person name="Parikh H."/>
            <person name="Huang B."/>
            <person name="Lee V."/>
            <person name="Espinosa-Alvarez O."/>
            <person name="Ortiz P.A."/>
            <person name="Costa-Martins A.G."/>
            <person name="Teixeira M.M."/>
            <person name="Buck G.A."/>
        </authorList>
    </citation>
    <scope>NUCLEOTIDE SEQUENCE [LARGE SCALE GENOMIC DNA]</scope>
    <source>
        <strain evidence="2 3">025E</strain>
    </source>
</reference>
<evidence type="ECO:0000256" key="1">
    <source>
        <dbReference type="SAM" id="MobiDB-lite"/>
    </source>
</evidence>
<dbReference type="OrthoDB" id="252861at2759"/>
<feature type="region of interest" description="Disordered" evidence="1">
    <location>
        <begin position="64"/>
        <end position="107"/>
    </location>
</feature>
<dbReference type="RefSeq" id="XP_029223184.1">
    <property type="nucleotide sequence ID" value="XM_029376686.1"/>
</dbReference>
<dbReference type="AlphaFoldDB" id="A0A422MRQ3"/>
<feature type="compositionally biased region" description="Basic and acidic residues" evidence="1">
    <location>
        <begin position="64"/>
        <end position="75"/>
    </location>
</feature>
<evidence type="ECO:0000313" key="2">
    <source>
        <dbReference type="EMBL" id="RNE95874.1"/>
    </source>
</evidence>
<organism evidence="2 3">
    <name type="scientific">Trypanosoma conorhini</name>
    <dbReference type="NCBI Taxonomy" id="83891"/>
    <lineage>
        <taxon>Eukaryota</taxon>
        <taxon>Discoba</taxon>
        <taxon>Euglenozoa</taxon>
        <taxon>Kinetoplastea</taxon>
        <taxon>Metakinetoplastina</taxon>
        <taxon>Trypanosomatida</taxon>
        <taxon>Trypanosomatidae</taxon>
        <taxon>Trypanosoma</taxon>
    </lineage>
</organism>
<sequence length="107" mass="12281">MVGLQTTVRGAHHTKPSTVKQFMERMTKYFNGWETFAADLSWEIIYVQHGESEAITTWQECKNFPKLDNSEDATQRRRSRGRARRRGREDHGVLEGKGISVPGDDIS</sequence>
<feature type="compositionally biased region" description="Basic residues" evidence="1">
    <location>
        <begin position="76"/>
        <end position="86"/>
    </location>
</feature>
<dbReference type="EMBL" id="MKKU01001356">
    <property type="protein sequence ID" value="RNE95874.1"/>
    <property type="molecule type" value="Genomic_DNA"/>
</dbReference>
<dbReference type="GeneID" id="40323494"/>
<evidence type="ECO:0000313" key="3">
    <source>
        <dbReference type="Proteomes" id="UP000284403"/>
    </source>
</evidence>
<gene>
    <name evidence="2" type="ORF">Tco025E_09883</name>
</gene>
<protein>
    <submittedName>
        <fullName evidence="2">Retrotransposon hot spot (RHS) protein</fullName>
    </submittedName>
</protein>
<comment type="caution">
    <text evidence="2">The sequence shown here is derived from an EMBL/GenBank/DDBJ whole genome shotgun (WGS) entry which is preliminary data.</text>
</comment>
<keyword evidence="3" id="KW-1185">Reference proteome</keyword>
<accession>A0A422MRQ3</accession>
<proteinExistence type="predicted"/>